<evidence type="ECO:0000313" key="5">
    <source>
        <dbReference type="Proteomes" id="UP000757232"/>
    </source>
</evidence>
<dbReference type="Gene3D" id="2.60.120.1160">
    <property type="match status" value="1"/>
</dbReference>
<gene>
    <name evidence="4" type="ORF">A7U60_g2941</name>
</gene>
<dbReference type="OrthoDB" id="120072at2759"/>
<sequence length="359" mass="38632">MKYALIASLLFAAAARASVVWKGIFNSSSTVADFDKCKSSGSSCRRNANEHLKRKGSWSNQIEPWQWYIHGSGATPTYLGLSSSFKNLADTSDAQGIRITIDGTAFWNGQTMERSEIIPQTSANLGTGHLFYHFSLSTSTTNPPNPGFEHQIAFFESHFTEIKYGLLSGASGTSDNTLRWCVGGVTHWSTPLTANIWYNFAYDIDFGAGTVALWQSTGSAPLTQVVGPVSASTSTNSADWHIGQLRLSNGGTNPAPEDWFWSGIFVESEPITTSIEGPFPGQGGSAEPEPSTSAPVTTAAPTTSEQTSVPVPSTTSTASGPLQTQWAVRLHAHQVSPVLQFRLLTIINAKPRLDVRVIN</sequence>
<feature type="compositionally biased region" description="Low complexity" evidence="1">
    <location>
        <begin position="287"/>
        <end position="319"/>
    </location>
</feature>
<evidence type="ECO:0000259" key="3">
    <source>
        <dbReference type="Pfam" id="PF18271"/>
    </source>
</evidence>
<keyword evidence="2" id="KW-0732">Signal</keyword>
<reference evidence="4" key="1">
    <citation type="submission" date="2016-06" db="EMBL/GenBank/DDBJ databases">
        <title>Draft Genome sequence of the fungus Inonotus baumii.</title>
        <authorList>
            <person name="Zhu H."/>
            <person name="Lin W."/>
        </authorList>
    </citation>
    <scope>NUCLEOTIDE SEQUENCE</scope>
    <source>
        <strain evidence="4">821</strain>
    </source>
</reference>
<feature type="chain" id="PRO_5040143072" description="Glycoside hydrolase 131 catalytic N-terminal domain-containing protein" evidence="2">
    <location>
        <begin position="18"/>
        <end position="359"/>
    </location>
</feature>
<dbReference type="PANTHER" id="PTHR34612">
    <property type="entry name" value="GH131_N DOMAIN-CONTAINING PROTEIN"/>
    <property type="match status" value="1"/>
</dbReference>
<accession>A0A9Q5NAJ6</accession>
<dbReference type="EMBL" id="LNZH02000146">
    <property type="protein sequence ID" value="OCB89911.1"/>
    <property type="molecule type" value="Genomic_DNA"/>
</dbReference>
<feature type="signal peptide" evidence="2">
    <location>
        <begin position="1"/>
        <end position="17"/>
    </location>
</feature>
<protein>
    <recommendedName>
        <fullName evidence="3">Glycoside hydrolase 131 catalytic N-terminal domain-containing protein</fullName>
    </recommendedName>
</protein>
<proteinExistence type="predicted"/>
<dbReference type="Proteomes" id="UP000757232">
    <property type="component" value="Unassembled WGS sequence"/>
</dbReference>
<keyword evidence="5" id="KW-1185">Reference proteome</keyword>
<evidence type="ECO:0000256" key="1">
    <source>
        <dbReference type="SAM" id="MobiDB-lite"/>
    </source>
</evidence>
<feature type="region of interest" description="Disordered" evidence="1">
    <location>
        <begin position="272"/>
        <end position="319"/>
    </location>
</feature>
<dbReference type="PANTHER" id="PTHR34612:SF6">
    <property type="entry name" value="GLYCOSIDE HYDROLASE 131 CATALYTIC N-TERMINAL DOMAIN-CONTAINING PROTEIN"/>
    <property type="match status" value="1"/>
</dbReference>
<dbReference type="InterPro" id="IPR041524">
    <property type="entry name" value="GH131_N"/>
</dbReference>
<evidence type="ECO:0000256" key="2">
    <source>
        <dbReference type="SAM" id="SignalP"/>
    </source>
</evidence>
<organism evidence="4 5">
    <name type="scientific">Sanghuangporus baumii</name>
    <name type="common">Phellinus baumii</name>
    <dbReference type="NCBI Taxonomy" id="108892"/>
    <lineage>
        <taxon>Eukaryota</taxon>
        <taxon>Fungi</taxon>
        <taxon>Dikarya</taxon>
        <taxon>Basidiomycota</taxon>
        <taxon>Agaricomycotina</taxon>
        <taxon>Agaricomycetes</taxon>
        <taxon>Hymenochaetales</taxon>
        <taxon>Hymenochaetaceae</taxon>
        <taxon>Sanghuangporus</taxon>
    </lineage>
</organism>
<name>A0A9Q5NAJ6_SANBA</name>
<comment type="caution">
    <text evidence="4">The sequence shown here is derived from an EMBL/GenBank/DDBJ whole genome shotgun (WGS) entry which is preliminary data.</text>
</comment>
<dbReference type="AlphaFoldDB" id="A0A9Q5NAJ6"/>
<feature type="domain" description="Glycoside hydrolase 131 catalytic N-terminal" evidence="3">
    <location>
        <begin position="48"/>
        <end position="269"/>
    </location>
</feature>
<evidence type="ECO:0000313" key="4">
    <source>
        <dbReference type="EMBL" id="OCB89911.1"/>
    </source>
</evidence>
<dbReference type="Pfam" id="PF18271">
    <property type="entry name" value="GH131_N"/>
    <property type="match status" value="1"/>
</dbReference>